<accession>A0A7S1BH85</accession>
<reference evidence="2" key="1">
    <citation type="submission" date="2021-01" db="EMBL/GenBank/DDBJ databases">
        <authorList>
            <person name="Corre E."/>
            <person name="Pelletier E."/>
            <person name="Niang G."/>
            <person name="Scheremetjew M."/>
            <person name="Finn R."/>
            <person name="Kale V."/>
            <person name="Holt S."/>
            <person name="Cochrane G."/>
            <person name="Meng A."/>
            <person name="Brown T."/>
            <person name="Cohen L."/>
        </authorList>
    </citation>
    <scope>NUCLEOTIDE SEQUENCE</scope>
    <source>
        <strain evidence="2">308</strain>
    </source>
</reference>
<feature type="region of interest" description="Disordered" evidence="1">
    <location>
        <begin position="50"/>
        <end position="79"/>
    </location>
</feature>
<evidence type="ECO:0000256" key="1">
    <source>
        <dbReference type="SAM" id="MobiDB-lite"/>
    </source>
</evidence>
<name>A0A7S1BH85_9STRA</name>
<protein>
    <submittedName>
        <fullName evidence="2">Uncharacterized protein</fullName>
    </submittedName>
</protein>
<dbReference type="AlphaFoldDB" id="A0A7S1BH85"/>
<dbReference type="EMBL" id="HBFR01019676">
    <property type="protein sequence ID" value="CAD8886995.1"/>
    <property type="molecule type" value="Transcribed_RNA"/>
</dbReference>
<organism evidence="2">
    <name type="scientific">Corethron hystrix</name>
    <dbReference type="NCBI Taxonomy" id="216773"/>
    <lineage>
        <taxon>Eukaryota</taxon>
        <taxon>Sar</taxon>
        <taxon>Stramenopiles</taxon>
        <taxon>Ochrophyta</taxon>
        <taxon>Bacillariophyta</taxon>
        <taxon>Coscinodiscophyceae</taxon>
        <taxon>Corethrophycidae</taxon>
        <taxon>Corethrales</taxon>
        <taxon>Corethraceae</taxon>
        <taxon>Corethron</taxon>
    </lineage>
</organism>
<proteinExistence type="predicted"/>
<evidence type="ECO:0000313" key="2">
    <source>
        <dbReference type="EMBL" id="CAD8886995.1"/>
    </source>
</evidence>
<sequence length="99" mass="11527">MQKKEGCLRPWQDPAYCKNIQQSNHRRHVKEVRKSVLMKIRCGVRRRLPSLPDVTGGKLSTGRSCNLKKRSRRSNGNSWMSCDQRAVVDVKSENVLDFW</sequence>
<gene>
    <name evidence="2" type="ORF">CHYS00102_LOCUS14193</name>
</gene>